<comment type="similarity">
    <text evidence="1 10">Belongs to the GatB/GatE family. GatB subfamily.</text>
</comment>
<evidence type="ECO:0000256" key="1">
    <source>
        <dbReference type="ARBA" id="ARBA00005306"/>
    </source>
</evidence>
<dbReference type="NCBIfam" id="NF004014">
    <property type="entry name" value="PRK05477.1-4"/>
    <property type="match status" value="1"/>
</dbReference>
<evidence type="ECO:0000256" key="6">
    <source>
        <dbReference type="ARBA" id="ARBA00022917"/>
    </source>
</evidence>
<dbReference type="PROSITE" id="PS01234">
    <property type="entry name" value="GATB"/>
    <property type="match status" value="1"/>
</dbReference>
<dbReference type="InterPro" id="IPR014746">
    <property type="entry name" value="Gln_synth/guanido_kin_cat_dom"/>
</dbReference>
<comment type="subunit">
    <text evidence="2 10">Heterotrimer of A, B and C subunits.</text>
</comment>
<dbReference type="InterPro" id="IPR006075">
    <property type="entry name" value="Asn/Gln-tRNA_Trfase_suB/E_cat"/>
</dbReference>
<keyword evidence="4 10" id="KW-0547">Nucleotide-binding</keyword>
<dbReference type="InterPro" id="IPR004413">
    <property type="entry name" value="GatB"/>
</dbReference>
<evidence type="ECO:0000256" key="4">
    <source>
        <dbReference type="ARBA" id="ARBA00022741"/>
    </source>
</evidence>
<feature type="domain" description="Asn/Gln amidotransferase" evidence="12">
    <location>
        <begin position="324"/>
        <end position="470"/>
    </location>
</feature>
<name>A0ABZ2RQI7_9BACT</name>
<evidence type="ECO:0000256" key="10">
    <source>
        <dbReference type="HAMAP-Rule" id="MF_00121"/>
    </source>
</evidence>
<reference evidence="13" key="1">
    <citation type="submission" date="2024-03" db="EMBL/GenBank/DDBJ databases">
        <title>Complete genome sequence of Mycoplasma gypis type strain B1/T1.</title>
        <authorList>
            <person name="Spergser J."/>
        </authorList>
    </citation>
    <scope>NUCLEOTIDE SEQUENCE [LARGE SCALE GENOMIC DNA]</scope>
    <source>
        <strain evidence="13">B1/T1</strain>
    </source>
</reference>
<dbReference type="Proteomes" id="UP001460679">
    <property type="component" value="Chromosome"/>
</dbReference>
<sequence length="473" mass="54164">MMEFEAVIGIEIHLELNTKTKMFSYAANDFNLAPNTSASVIDLAYPGTLPLLNKQAVIYGIKLAKALNMTIDHELHFDRKNYFYPDLPKGYQITQQFRPIGQEGKLPILLENNQYKEIAIERIHLEEDTAKQLHEGKWSYINYNRAGVPLIEIVSKPVMSSAKEAVEYIDTIRLTALALNISDAKMQEGSLRADVNISVRPKGSQTYGTRVEIKNLNSLNNVQKAIEWEFNWQVEKYLKNETFEQQTKRFDEATQTNKTMRSKSSAVDYKYFAEPNIPFVKLSQALIDSVEVNELPWQRRQRYIEKGLNSVQYNQLINNIDYANFVDSLDENNLKKVVNIFFSDIVSFLNENNLALKDLVLKVSDIKEIILKQENGEILKQSLKQCLTEAQQNSYQSVSQLIEKLNLKAQDLSEEIAAIIDEALKNNPDMVAEYSQRPERVTKFIIGQVMKQLKGKANPQKATEILIAKLQNA</sequence>
<keyword evidence="14" id="KW-1185">Reference proteome</keyword>
<dbReference type="InterPro" id="IPR003789">
    <property type="entry name" value="Asn/Gln_tRNA_amidoTrase-B-like"/>
</dbReference>
<accession>A0ABZ2RQI7</accession>
<dbReference type="PANTHER" id="PTHR11659:SF0">
    <property type="entry name" value="GLUTAMYL-TRNA(GLN) AMIDOTRANSFERASE SUBUNIT B, MITOCHONDRIAL"/>
    <property type="match status" value="1"/>
</dbReference>
<keyword evidence="3 10" id="KW-0436">Ligase</keyword>
<protein>
    <recommendedName>
        <fullName evidence="10">Aspartyl/glutamyl-tRNA(Asn/Gln) amidotransferase subunit B</fullName>
        <shortName evidence="10">Asp/Glu-ADT subunit B</shortName>
        <ecNumber evidence="10">6.3.5.-</ecNumber>
    </recommendedName>
</protein>
<dbReference type="HAMAP" id="MF_00121">
    <property type="entry name" value="GatB"/>
    <property type="match status" value="1"/>
</dbReference>
<dbReference type="InterPro" id="IPR017958">
    <property type="entry name" value="Gln-tRNA_amidoTrfase_suB_CS"/>
</dbReference>
<dbReference type="EC" id="6.3.5.-" evidence="10"/>
<evidence type="ECO:0000256" key="9">
    <source>
        <dbReference type="ARBA" id="ARBA00047913"/>
    </source>
</evidence>
<dbReference type="InterPro" id="IPR018027">
    <property type="entry name" value="Asn/Gln_amidotransferase"/>
</dbReference>
<evidence type="ECO:0000256" key="2">
    <source>
        <dbReference type="ARBA" id="ARBA00011123"/>
    </source>
</evidence>
<dbReference type="Pfam" id="PF02934">
    <property type="entry name" value="GatB_N"/>
    <property type="match status" value="1"/>
</dbReference>
<evidence type="ECO:0000256" key="7">
    <source>
        <dbReference type="ARBA" id="ARBA00024799"/>
    </source>
</evidence>
<dbReference type="PANTHER" id="PTHR11659">
    <property type="entry name" value="GLUTAMYL-TRNA GLN AMIDOTRANSFERASE SUBUNIT B MITOCHONDRIAL AND PROKARYOTIC PET112-RELATED"/>
    <property type="match status" value="1"/>
</dbReference>
<dbReference type="Pfam" id="PF02637">
    <property type="entry name" value="GatB_Yqey"/>
    <property type="match status" value="1"/>
</dbReference>
<comment type="function">
    <text evidence="7 10">Allows the formation of correctly charged Asn-tRNA(Asn) or Gln-tRNA(Gln) through the transamidation of misacylated Asp-tRNA(Asn) or Glu-tRNA(Gln) in organisms which lack either or both of asparaginyl-tRNA or glutaminyl-tRNA synthetases. The reaction takes place in the presence of glutamine and ATP through an activated phospho-Asp-tRNA(Asn) or phospho-Glu-tRNA(Gln).</text>
</comment>
<keyword evidence="6 10" id="KW-0648">Protein biosynthesis</keyword>
<dbReference type="NCBIfam" id="TIGR00133">
    <property type="entry name" value="gatB"/>
    <property type="match status" value="1"/>
</dbReference>
<evidence type="ECO:0000256" key="8">
    <source>
        <dbReference type="ARBA" id="ARBA00047380"/>
    </source>
</evidence>
<evidence type="ECO:0000313" key="13">
    <source>
        <dbReference type="EMBL" id="WXL28732.1"/>
    </source>
</evidence>
<dbReference type="InterPro" id="IPR023168">
    <property type="entry name" value="GatB_Yqey_C_2"/>
</dbReference>
<dbReference type="SMART" id="SM00845">
    <property type="entry name" value="GatB_Yqey"/>
    <property type="match status" value="1"/>
</dbReference>
<dbReference type="SUPFAM" id="SSF89095">
    <property type="entry name" value="GatB/YqeY motif"/>
    <property type="match status" value="1"/>
</dbReference>
<keyword evidence="11" id="KW-0175">Coiled coil</keyword>
<evidence type="ECO:0000256" key="11">
    <source>
        <dbReference type="SAM" id="Coils"/>
    </source>
</evidence>
<evidence type="ECO:0000259" key="12">
    <source>
        <dbReference type="SMART" id="SM00845"/>
    </source>
</evidence>
<dbReference type="EMBL" id="CP148066">
    <property type="protein sequence ID" value="WXL28732.1"/>
    <property type="molecule type" value="Genomic_DNA"/>
</dbReference>
<evidence type="ECO:0000256" key="3">
    <source>
        <dbReference type="ARBA" id="ARBA00022598"/>
    </source>
</evidence>
<dbReference type="SUPFAM" id="SSF55931">
    <property type="entry name" value="Glutamine synthetase/guanido kinase"/>
    <property type="match status" value="1"/>
</dbReference>
<comment type="catalytic activity">
    <reaction evidence="8 10">
        <text>L-aspartyl-tRNA(Asn) + L-glutamine + ATP + H2O = L-asparaginyl-tRNA(Asn) + L-glutamate + ADP + phosphate + 2 H(+)</text>
        <dbReference type="Rhea" id="RHEA:14513"/>
        <dbReference type="Rhea" id="RHEA-COMP:9674"/>
        <dbReference type="Rhea" id="RHEA-COMP:9677"/>
        <dbReference type="ChEBI" id="CHEBI:15377"/>
        <dbReference type="ChEBI" id="CHEBI:15378"/>
        <dbReference type="ChEBI" id="CHEBI:29985"/>
        <dbReference type="ChEBI" id="CHEBI:30616"/>
        <dbReference type="ChEBI" id="CHEBI:43474"/>
        <dbReference type="ChEBI" id="CHEBI:58359"/>
        <dbReference type="ChEBI" id="CHEBI:78515"/>
        <dbReference type="ChEBI" id="CHEBI:78516"/>
        <dbReference type="ChEBI" id="CHEBI:456216"/>
    </reaction>
</comment>
<gene>
    <name evidence="10 13" type="primary">gatB</name>
    <name evidence="13" type="ORF">WG616_01680</name>
</gene>
<feature type="coiled-coil region" evidence="11">
    <location>
        <begin position="395"/>
        <end position="422"/>
    </location>
</feature>
<proteinExistence type="inferred from homology"/>
<comment type="catalytic activity">
    <reaction evidence="9 10">
        <text>L-glutamyl-tRNA(Gln) + L-glutamine + ATP + H2O = L-glutaminyl-tRNA(Gln) + L-glutamate + ADP + phosphate + H(+)</text>
        <dbReference type="Rhea" id="RHEA:17521"/>
        <dbReference type="Rhea" id="RHEA-COMP:9681"/>
        <dbReference type="Rhea" id="RHEA-COMP:9684"/>
        <dbReference type="ChEBI" id="CHEBI:15377"/>
        <dbReference type="ChEBI" id="CHEBI:15378"/>
        <dbReference type="ChEBI" id="CHEBI:29985"/>
        <dbReference type="ChEBI" id="CHEBI:30616"/>
        <dbReference type="ChEBI" id="CHEBI:43474"/>
        <dbReference type="ChEBI" id="CHEBI:58359"/>
        <dbReference type="ChEBI" id="CHEBI:78520"/>
        <dbReference type="ChEBI" id="CHEBI:78521"/>
        <dbReference type="ChEBI" id="CHEBI:456216"/>
    </reaction>
</comment>
<keyword evidence="5 10" id="KW-0067">ATP-binding</keyword>
<evidence type="ECO:0000313" key="14">
    <source>
        <dbReference type="Proteomes" id="UP001460679"/>
    </source>
</evidence>
<dbReference type="NCBIfam" id="NF004012">
    <property type="entry name" value="PRK05477.1-2"/>
    <property type="match status" value="1"/>
</dbReference>
<dbReference type="Gene3D" id="1.10.10.410">
    <property type="match status" value="1"/>
</dbReference>
<organism evidence="13 14">
    <name type="scientific">[Mycoplasma] gypis</name>
    <dbReference type="NCBI Taxonomy" id="92404"/>
    <lineage>
        <taxon>Bacteria</taxon>
        <taxon>Bacillati</taxon>
        <taxon>Mycoplasmatota</taxon>
        <taxon>Mycoplasmoidales</taxon>
        <taxon>Metamycoplasmataceae</taxon>
        <taxon>Metamycoplasma</taxon>
    </lineage>
</organism>
<dbReference type="InterPro" id="IPR017959">
    <property type="entry name" value="Asn/Gln-tRNA_amidoTrfase_suB/E"/>
</dbReference>
<evidence type="ECO:0000256" key="5">
    <source>
        <dbReference type="ARBA" id="ARBA00022840"/>
    </source>
</evidence>